<name>A0A8S0R9T0_OLEEU</name>
<dbReference type="Proteomes" id="UP000594638">
    <property type="component" value="Unassembled WGS sequence"/>
</dbReference>
<sequence>MLGEERLIEERRAEEILVKEKLVEVETPQAAMRLPPEVAKKMAIELESAQPHWEMEQPARPGCLGACRDGNRTKEQVNIEDEYLGGGATNGYDVGAGYVDDDNHLGVVQGVVELEGSYIN</sequence>
<keyword evidence="2" id="KW-1185">Reference proteome</keyword>
<dbReference type="EMBL" id="CACTIH010002342">
    <property type="protein sequence ID" value="CAA2976032.1"/>
    <property type="molecule type" value="Genomic_DNA"/>
</dbReference>
<dbReference type="Gramene" id="OE9A121454T1">
    <property type="protein sequence ID" value="OE9A121454C1"/>
    <property type="gene ID" value="OE9A121454"/>
</dbReference>
<organism evidence="1 2">
    <name type="scientific">Olea europaea subsp. europaea</name>
    <dbReference type="NCBI Taxonomy" id="158383"/>
    <lineage>
        <taxon>Eukaryota</taxon>
        <taxon>Viridiplantae</taxon>
        <taxon>Streptophyta</taxon>
        <taxon>Embryophyta</taxon>
        <taxon>Tracheophyta</taxon>
        <taxon>Spermatophyta</taxon>
        <taxon>Magnoliopsida</taxon>
        <taxon>eudicotyledons</taxon>
        <taxon>Gunneridae</taxon>
        <taxon>Pentapetalae</taxon>
        <taxon>asterids</taxon>
        <taxon>lamiids</taxon>
        <taxon>Lamiales</taxon>
        <taxon>Oleaceae</taxon>
        <taxon>Oleeae</taxon>
        <taxon>Olea</taxon>
    </lineage>
</organism>
<gene>
    <name evidence="1" type="ORF">OLEA9_A121454</name>
</gene>
<protein>
    <submittedName>
        <fullName evidence="1">Uncharacterized protein</fullName>
    </submittedName>
</protein>
<comment type="caution">
    <text evidence="1">The sequence shown here is derived from an EMBL/GenBank/DDBJ whole genome shotgun (WGS) entry which is preliminary data.</text>
</comment>
<evidence type="ECO:0000313" key="1">
    <source>
        <dbReference type="EMBL" id="CAA2976032.1"/>
    </source>
</evidence>
<dbReference type="AlphaFoldDB" id="A0A8S0R9T0"/>
<accession>A0A8S0R9T0</accession>
<proteinExistence type="predicted"/>
<reference evidence="1 2" key="1">
    <citation type="submission" date="2019-12" db="EMBL/GenBank/DDBJ databases">
        <authorList>
            <person name="Alioto T."/>
            <person name="Alioto T."/>
            <person name="Gomez Garrido J."/>
        </authorList>
    </citation>
    <scope>NUCLEOTIDE SEQUENCE [LARGE SCALE GENOMIC DNA]</scope>
</reference>
<evidence type="ECO:0000313" key="2">
    <source>
        <dbReference type="Proteomes" id="UP000594638"/>
    </source>
</evidence>